<dbReference type="PANTHER" id="PTHR42951">
    <property type="entry name" value="METALLO-BETA-LACTAMASE DOMAIN-CONTAINING"/>
    <property type="match status" value="1"/>
</dbReference>
<evidence type="ECO:0000259" key="3">
    <source>
        <dbReference type="SMART" id="SM00849"/>
    </source>
</evidence>
<comment type="caution">
    <text evidence="4">The sequence shown here is derived from an EMBL/GenBank/DDBJ whole genome shotgun (WGS) entry which is preliminary data.</text>
</comment>
<dbReference type="EMBL" id="SBKP01000006">
    <property type="protein sequence ID" value="RXR29048.1"/>
    <property type="molecule type" value="Genomic_DNA"/>
</dbReference>
<proteinExistence type="inferred from homology"/>
<evidence type="ECO:0000313" key="4">
    <source>
        <dbReference type="EMBL" id="RXR29048.1"/>
    </source>
</evidence>
<dbReference type="InterPro" id="IPR050855">
    <property type="entry name" value="NDM-1-like"/>
</dbReference>
<accession>A0A4Q1KH47</accession>
<dbReference type="Proteomes" id="UP000290958">
    <property type="component" value="Unassembled WGS sequence"/>
</dbReference>
<dbReference type="AlphaFoldDB" id="A0A4Q1KH47"/>
<organism evidence="4 5">
    <name type="scientific">Sphingobium fluviale</name>
    <dbReference type="NCBI Taxonomy" id="2506423"/>
    <lineage>
        <taxon>Bacteria</taxon>
        <taxon>Pseudomonadati</taxon>
        <taxon>Pseudomonadota</taxon>
        <taxon>Alphaproteobacteria</taxon>
        <taxon>Sphingomonadales</taxon>
        <taxon>Sphingomonadaceae</taxon>
        <taxon>Sphingobium</taxon>
    </lineage>
</organism>
<name>A0A4Q1KH47_9SPHN</name>
<dbReference type="InterPro" id="IPR036866">
    <property type="entry name" value="RibonucZ/Hydroxyglut_hydro"/>
</dbReference>
<sequence>MATSRYSTWRTAFLSAALLCTISAVGGAAATAGNKPPLPSLFAEKWIDGTQPSEPPTQVQALDADTFVIRQSVKTNFEAPFLYLFFGRDKALLIDTGAEGGQIRPAIDAIIANWLKAHGRRDIPLVVAHSHSHGDHIAGDGAFRERPNTHVVGLKAEDVAAFFGITRWPDQIVQFDLGKRSLSIIPTPGHQKAAIMVYDPRLKLLLSGDTLYPGRLYVPVNFMAEERASIDRLAAFAARHPIRAVLGAHIEMTQTPGRDYGHEALAHPDEHPLELPAESIAELREGLKAPLNVPDQPQIHDRFIIYPVAARTE</sequence>
<comment type="similarity">
    <text evidence="1">Belongs to the metallo-beta-lactamase superfamily. Class-B beta-lactamase family.</text>
</comment>
<evidence type="ECO:0000313" key="5">
    <source>
        <dbReference type="Proteomes" id="UP000290958"/>
    </source>
</evidence>
<protein>
    <submittedName>
        <fullName evidence="4">MBL fold metallo-hydrolase</fullName>
    </submittedName>
</protein>
<evidence type="ECO:0000256" key="1">
    <source>
        <dbReference type="ARBA" id="ARBA00005250"/>
    </source>
</evidence>
<feature type="domain" description="Metallo-beta-lactamase" evidence="3">
    <location>
        <begin position="79"/>
        <end position="249"/>
    </location>
</feature>
<dbReference type="Gene3D" id="3.60.15.10">
    <property type="entry name" value="Ribonuclease Z/Hydroxyacylglutathione hydrolase-like"/>
    <property type="match status" value="1"/>
</dbReference>
<keyword evidence="2" id="KW-0732">Signal</keyword>
<gene>
    <name evidence="4" type="ORF">EQG66_08210</name>
</gene>
<evidence type="ECO:0000256" key="2">
    <source>
        <dbReference type="SAM" id="SignalP"/>
    </source>
</evidence>
<keyword evidence="4" id="KW-0378">Hydrolase</keyword>
<dbReference type="SMART" id="SM00849">
    <property type="entry name" value="Lactamase_B"/>
    <property type="match status" value="1"/>
</dbReference>
<feature type="chain" id="PRO_5020735538" evidence="2">
    <location>
        <begin position="29"/>
        <end position="313"/>
    </location>
</feature>
<dbReference type="RefSeq" id="WP_129404113.1">
    <property type="nucleotide sequence ID" value="NZ_SBKP01000006.1"/>
</dbReference>
<dbReference type="Pfam" id="PF00753">
    <property type="entry name" value="Lactamase_B"/>
    <property type="match status" value="1"/>
</dbReference>
<dbReference type="OrthoDB" id="7253658at2"/>
<dbReference type="SUPFAM" id="SSF56281">
    <property type="entry name" value="Metallo-hydrolase/oxidoreductase"/>
    <property type="match status" value="1"/>
</dbReference>
<feature type="signal peptide" evidence="2">
    <location>
        <begin position="1"/>
        <end position="28"/>
    </location>
</feature>
<dbReference type="InterPro" id="IPR001279">
    <property type="entry name" value="Metallo-B-lactamas"/>
</dbReference>
<dbReference type="GO" id="GO:0017001">
    <property type="term" value="P:antibiotic catabolic process"/>
    <property type="evidence" value="ECO:0007669"/>
    <property type="project" value="UniProtKB-ARBA"/>
</dbReference>
<dbReference type="GO" id="GO:0016787">
    <property type="term" value="F:hydrolase activity"/>
    <property type="evidence" value="ECO:0007669"/>
    <property type="project" value="UniProtKB-KW"/>
</dbReference>
<keyword evidence="5" id="KW-1185">Reference proteome</keyword>
<dbReference type="PANTHER" id="PTHR42951:SF4">
    <property type="entry name" value="ACYL-COENZYME A THIOESTERASE MBLAC2"/>
    <property type="match status" value="1"/>
</dbReference>
<reference evidence="5" key="1">
    <citation type="submission" date="2019-01" db="EMBL/GenBank/DDBJ databases">
        <title>Cytophagaceae bacterium strain CAR-16.</title>
        <authorList>
            <person name="Chen W.-M."/>
        </authorList>
    </citation>
    <scope>NUCLEOTIDE SEQUENCE [LARGE SCALE GENOMIC DNA]</scope>
    <source>
        <strain evidence="5">CHR27</strain>
    </source>
</reference>